<name>A0A4S8R1M6_9HELO</name>
<dbReference type="InterPro" id="IPR045518">
    <property type="entry name" value="2EXR"/>
</dbReference>
<accession>A0A4S8R1M6</accession>
<dbReference type="EMBL" id="PQXL01000101">
    <property type="protein sequence ID" value="THV51707.1"/>
    <property type="molecule type" value="Genomic_DNA"/>
</dbReference>
<keyword evidence="3" id="KW-1185">Reference proteome</keyword>
<evidence type="ECO:0000259" key="1">
    <source>
        <dbReference type="Pfam" id="PF20150"/>
    </source>
</evidence>
<sequence>MFRPTSQGFNSSQQKSFGFLEKHMSTFHPFSRLPTELRLMIWKEACRDERTVTVFSSDRVLDAKFSQGHGNLPFYTFRSRNSIPGVLHANSESRFIAMKFYLPVFDTRMEFPLVTTLGTGTAPSIWINPSTDLICPMTSMTDDQCDALAEKMSDVKVERIALNDCAFQRSASIPCDKWGSFSTLTVPFWMDENIREVTIYTSRYLVQPDDDIELTKFDRRAAFPPKMMKSKMEISRRQNTCFGNLQKILKQQLLEDEKNKMIGRDCIKLDTCPQWLFDCRGKWIRPEQRDMVANPVNSVTIVCGEEWAGGLAGNPGLWVIGWKTPEVY</sequence>
<evidence type="ECO:0000313" key="2">
    <source>
        <dbReference type="EMBL" id="THV51707.1"/>
    </source>
</evidence>
<dbReference type="Proteomes" id="UP000308671">
    <property type="component" value="Unassembled WGS sequence"/>
</dbReference>
<comment type="caution">
    <text evidence="2">The sequence shown here is derived from an EMBL/GenBank/DDBJ whole genome shotgun (WGS) entry which is preliminary data.</text>
</comment>
<dbReference type="Pfam" id="PF20150">
    <property type="entry name" value="2EXR"/>
    <property type="match status" value="1"/>
</dbReference>
<protein>
    <recommendedName>
        <fullName evidence="1">2EXR domain-containing protein</fullName>
    </recommendedName>
</protein>
<organism evidence="2 3">
    <name type="scientific">Botrytis galanthina</name>
    <dbReference type="NCBI Taxonomy" id="278940"/>
    <lineage>
        <taxon>Eukaryota</taxon>
        <taxon>Fungi</taxon>
        <taxon>Dikarya</taxon>
        <taxon>Ascomycota</taxon>
        <taxon>Pezizomycotina</taxon>
        <taxon>Leotiomycetes</taxon>
        <taxon>Helotiales</taxon>
        <taxon>Sclerotiniaceae</taxon>
        <taxon>Botrytis</taxon>
    </lineage>
</organism>
<reference evidence="2 3" key="1">
    <citation type="submission" date="2017-12" db="EMBL/GenBank/DDBJ databases">
        <title>Comparative genomics of Botrytis spp.</title>
        <authorList>
            <person name="Valero-Jimenez C.A."/>
            <person name="Tapia P."/>
            <person name="Veloso J."/>
            <person name="Silva-Moreno E."/>
            <person name="Staats M."/>
            <person name="Valdes J.H."/>
            <person name="Van Kan J.A.L."/>
        </authorList>
    </citation>
    <scope>NUCLEOTIDE SEQUENCE [LARGE SCALE GENOMIC DNA]</scope>
    <source>
        <strain evidence="2 3">MUCL435</strain>
    </source>
</reference>
<dbReference type="PANTHER" id="PTHR35910:SF1">
    <property type="entry name" value="2EXR DOMAIN-CONTAINING PROTEIN"/>
    <property type="match status" value="1"/>
</dbReference>
<dbReference type="PANTHER" id="PTHR35910">
    <property type="entry name" value="2EXR DOMAIN-CONTAINING PROTEIN"/>
    <property type="match status" value="1"/>
</dbReference>
<dbReference type="AlphaFoldDB" id="A0A4S8R1M6"/>
<gene>
    <name evidence="2" type="ORF">BGAL_0101g00090</name>
</gene>
<feature type="domain" description="2EXR" evidence="1">
    <location>
        <begin position="27"/>
        <end position="134"/>
    </location>
</feature>
<proteinExistence type="predicted"/>
<dbReference type="OrthoDB" id="3473305at2759"/>
<evidence type="ECO:0000313" key="3">
    <source>
        <dbReference type="Proteomes" id="UP000308671"/>
    </source>
</evidence>